<feature type="domain" description="Prenylated flavin chaperone LpdD-like" evidence="1">
    <location>
        <begin position="11"/>
        <end position="119"/>
    </location>
</feature>
<evidence type="ECO:0000313" key="2">
    <source>
        <dbReference type="EMBL" id="KRM56057.1"/>
    </source>
</evidence>
<dbReference type="STRING" id="1291052.FC18_GL000843"/>
<dbReference type="InterPro" id="IPR048844">
    <property type="entry name" value="LpdD_chaperone-like"/>
</dbReference>
<accession>A0A0R1ZW63</accession>
<dbReference type="RefSeq" id="WP_054676246.1">
    <property type="nucleotide sequence ID" value="NZ_AYYO01000010.1"/>
</dbReference>
<protein>
    <recommendedName>
        <fullName evidence="1">Prenylated flavin chaperone LpdD-like domain-containing protein</fullName>
    </recommendedName>
</protein>
<proteinExistence type="predicted"/>
<name>A0A0R1ZW63_9LACO</name>
<evidence type="ECO:0000313" key="3">
    <source>
        <dbReference type="Proteomes" id="UP000051679"/>
    </source>
</evidence>
<dbReference type="Pfam" id="PF21758">
    <property type="entry name" value="PAC_bac"/>
    <property type="match status" value="1"/>
</dbReference>
<dbReference type="OrthoDB" id="2243237at2"/>
<dbReference type="EMBL" id="AYYO01000010">
    <property type="protein sequence ID" value="KRM56057.1"/>
    <property type="molecule type" value="Genomic_DNA"/>
</dbReference>
<gene>
    <name evidence="2" type="ORF">FC18_GL000843</name>
</gene>
<comment type="caution">
    <text evidence="2">The sequence shown here is derived from an EMBL/GenBank/DDBJ whole genome shotgun (WGS) entry which is preliminary data.</text>
</comment>
<organism evidence="2 3">
    <name type="scientific">Lacticaseibacillus sharpeae JCM 1186 = DSM 20505</name>
    <dbReference type="NCBI Taxonomy" id="1291052"/>
    <lineage>
        <taxon>Bacteria</taxon>
        <taxon>Bacillati</taxon>
        <taxon>Bacillota</taxon>
        <taxon>Bacilli</taxon>
        <taxon>Lactobacillales</taxon>
        <taxon>Lactobacillaceae</taxon>
        <taxon>Lacticaseibacillus</taxon>
    </lineage>
</organism>
<dbReference type="PATRIC" id="fig|1291052.5.peg.859"/>
<reference evidence="2 3" key="1">
    <citation type="journal article" date="2015" name="Genome Announc.">
        <title>Expanding the biotechnology potential of lactobacilli through comparative genomics of 213 strains and associated genera.</title>
        <authorList>
            <person name="Sun Z."/>
            <person name="Harris H.M."/>
            <person name="McCann A."/>
            <person name="Guo C."/>
            <person name="Argimon S."/>
            <person name="Zhang W."/>
            <person name="Yang X."/>
            <person name="Jeffery I.B."/>
            <person name="Cooney J.C."/>
            <person name="Kagawa T.F."/>
            <person name="Liu W."/>
            <person name="Song Y."/>
            <person name="Salvetti E."/>
            <person name="Wrobel A."/>
            <person name="Rasinkangas P."/>
            <person name="Parkhill J."/>
            <person name="Rea M.C."/>
            <person name="O'Sullivan O."/>
            <person name="Ritari J."/>
            <person name="Douillard F.P."/>
            <person name="Paul Ross R."/>
            <person name="Yang R."/>
            <person name="Briner A.E."/>
            <person name="Felis G.E."/>
            <person name="de Vos W.M."/>
            <person name="Barrangou R."/>
            <person name="Klaenhammer T.R."/>
            <person name="Caufield P.W."/>
            <person name="Cui Y."/>
            <person name="Zhang H."/>
            <person name="O'Toole P.W."/>
        </authorList>
    </citation>
    <scope>NUCLEOTIDE SEQUENCE [LARGE SCALE GENOMIC DNA]</scope>
    <source>
        <strain evidence="2 3">DSM 20505</strain>
    </source>
</reference>
<dbReference type="AlphaFoldDB" id="A0A0R1ZW63"/>
<keyword evidence="3" id="KW-1185">Reference proteome</keyword>
<dbReference type="Proteomes" id="UP000051679">
    <property type="component" value="Unassembled WGS sequence"/>
</dbReference>
<evidence type="ECO:0000259" key="1">
    <source>
        <dbReference type="Pfam" id="PF21758"/>
    </source>
</evidence>
<sequence>MTENAEFAVTQAGYTITARVTRESRDLLIEIIGGDVPHYGVVTTVQANGDEQTIALPSRPGHHHEEGALTRSIAKIIKPVLENNAIIVSGMHVNAITPVQMRAAGKMTRQLGEQIRAWITAHPTAEITERFAPGKNHNH</sequence>